<dbReference type="OrthoDB" id="9801625at2"/>
<dbReference type="SUPFAM" id="SSF54637">
    <property type="entry name" value="Thioesterase/thiol ester dehydrase-isomerase"/>
    <property type="match status" value="1"/>
</dbReference>
<dbReference type="PANTHER" id="PTHR43111:SF1">
    <property type="entry name" value="ALDEHYDE DEHYDROGENASE B-RELATED"/>
    <property type="match status" value="1"/>
</dbReference>
<organism evidence="4 5">
    <name type="scientific">Hymenobacter coccineus</name>
    <dbReference type="NCBI Taxonomy" id="1908235"/>
    <lineage>
        <taxon>Bacteria</taxon>
        <taxon>Pseudomonadati</taxon>
        <taxon>Bacteroidota</taxon>
        <taxon>Cytophagia</taxon>
        <taxon>Cytophagales</taxon>
        <taxon>Hymenobacteraceae</taxon>
        <taxon>Hymenobacter</taxon>
    </lineage>
</organism>
<dbReference type="Proteomes" id="UP000177506">
    <property type="component" value="Unassembled WGS sequence"/>
</dbReference>
<feature type="domain" description="Aldehyde dehydrogenase" evidence="2">
    <location>
        <begin position="21"/>
        <end position="505"/>
    </location>
</feature>
<evidence type="ECO:0000259" key="2">
    <source>
        <dbReference type="Pfam" id="PF00171"/>
    </source>
</evidence>
<evidence type="ECO:0000313" key="5">
    <source>
        <dbReference type="Proteomes" id="UP000177506"/>
    </source>
</evidence>
<dbReference type="Pfam" id="PF00171">
    <property type="entry name" value="Aldedh"/>
    <property type="match status" value="1"/>
</dbReference>
<name>A0A1G1SXB1_9BACT</name>
<dbReference type="SUPFAM" id="SSF53720">
    <property type="entry name" value="ALDH-like"/>
    <property type="match status" value="1"/>
</dbReference>
<dbReference type="Pfam" id="PF01575">
    <property type="entry name" value="MaoC_dehydratas"/>
    <property type="match status" value="1"/>
</dbReference>
<dbReference type="InterPro" id="IPR011966">
    <property type="entry name" value="PaaN-DH"/>
</dbReference>
<keyword evidence="1" id="KW-0560">Oxidoreductase</keyword>
<sequence length="688" mass="74346">MPTQLLENYTLGRWLPGGGPQQELLDASTGETIALANTEGVDYEEVLAYGRRVGNPALRKMTFHERGRMLKALAFHLQEKKEVFYELSYRSGATRADSWIDIEGGIGNLFANASLRRKFPDKPFYVEGEPVGLSKGGTFVAQHLLVPKEGVAVHINAYNFPIWGLLEKIAVNLLAGMPAVVKPAVPTAYLTEAVVREIIASGILPAGALQLVSGSGQGILDHLTYQDVVTFTGSAVTGRLLRAHPRIIEEAVPFTMEADSLNAAVLGPDARPGTPEFDLFVKEVRKEMTAKCGQKCTAIRRVLVPAELLEDVQIALGKALAQTTIGHPRAEGVRMGALAGRAQAAQFRARVQELARHTPIVYGDLDNVEIRGQDLGAHAGRGAFASPIVLRNDEPFRHLDSHEIEAFGPVVTLMPYHDLGEAVQLANLGRGSLVCSLATADAGVATEFVLGAATHHGRILVLNEEMAKESTGHGAPLPQLIHGGPGRAGGGQEMGGIRGVEHFMQRVALQGSPSMLTAITQVYQAGAQQIERDKHPFQHYFEELEIGQTYTTHRHTVTEADITNFAQVSGDNFYAHVDATSLDGTLFTGRVAHGYYILSKAAGMFVDPRKGPVLLNYGLDECRFTKPVYPGTTIGVQLTVKEKVGQEKRDAADVAKGIVRWLVTVTDETGDTVAVATILTMVKQRAQE</sequence>
<gene>
    <name evidence="4" type="ORF">BEN49_12710</name>
</gene>
<keyword evidence="5" id="KW-1185">Reference proteome</keyword>
<dbReference type="AlphaFoldDB" id="A0A1G1SXB1"/>
<reference evidence="4 5" key="1">
    <citation type="submission" date="2016-08" db="EMBL/GenBank/DDBJ databases">
        <title>Hymenobacter coccineus sp. nov., Hymenobacter lapidarius sp. nov. and Hymenobacter glacialis sp. nov., isolated from Antarctic soil.</title>
        <authorList>
            <person name="Sedlacek I."/>
            <person name="Kralova S."/>
            <person name="Kyrova K."/>
            <person name="Maslanova I."/>
            <person name="Stankova E."/>
            <person name="Vrbovska V."/>
            <person name="Nemec M."/>
            <person name="Bartak M."/>
            <person name="Svec P."/>
            <person name="Busse H.-J."/>
            <person name="Pantucek R."/>
        </authorList>
    </citation>
    <scope>NUCLEOTIDE SEQUENCE [LARGE SCALE GENOMIC DNA]</scope>
    <source>
        <strain evidence="4 5">CCM 8649</strain>
    </source>
</reference>
<dbReference type="CDD" id="cd07128">
    <property type="entry name" value="ALDH_MaoC-N"/>
    <property type="match status" value="1"/>
</dbReference>
<evidence type="ECO:0000259" key="3">
    <source>
        <dbReference type="Pfam" id="PF01575"/>
    </source>
</evidence>
<dbReference type="InterPro" id="IPR029069">
    <property type="entry name" value="HotDog_dom_sf"/>
</dbReference>
<dbReference type="NCBIfam" id="TIGR02278">
    <property type="entry name" value="PaaN-DH"/>
    <property type="match status" value="1"/>
</dbReference>
<dbReference type="InterPro" id="IPR016161">
    <property type="entry name" value="Ald_DH/histidinol_DH"/>
</dbReference>
<dbReference type="InterPro" id="IPR015590">
    <property type="entry name" value="Aldehyde_DH_dom"/>
</dbReference>
<dbReference type="InterPro" id="IPR016163">
    <property type="entry name" value="Ald_DH_C"/>
</dbReference>
<dbReference type="InterPro" id="IPR016162">
    <property type="entry name" value="Ald_DH_N"/>
</dbReference>
<protein>
    <submittedName>
        <fullName evidence="4">Phenylacetic acid degradation bifunctional protein PaaZ</fullName>
    </submittedName>
</protein>
<dbReference type="RefSeq" id="WP_070746239.1">
    <property type="nucleotide sequence ID" value="NZ_MDZA01000418.1"/>
</dbReference>
<comment type="caution">
    <text evidence="4">The sequence shown here is derived from an EMBL/GenBank/DDBJ whole genome shotgun (WGS) entry which is preliminary data.</text>
</comment>
<evidence type="ECO:0000313" key="4">
    <source>
        <dbReference type="EMBL" id="OGX83270.1"/>
    </source>
</evidence>
<dbReference type="InterPro" id="IPR002539">
    <property type="entry name" value="MaoC-like_dom"/>
</dbReference>
<dbReference type="Gene3D" id="3.10.129.10">
    <property type="entry name" value="Hotdog Thioesterase"/>
    <property type="match status" value="1"/>
</dbReference>
<feature type="domain" description="MaoC-like" evidence="3">
    <location>
        <begin position="545"/>
        <end position="649"/>
    </location>
</feature>
<dbReference type="PANTHER" id="PTHR43111">
    <property type="entry name" value="ALDEHYDE DEHYDROGENASE B-RELATED"/>
    <property type="match status" value="1"/>
</dbReference>
<dbReference type="GO" id="GO:0016620">
    <property type="term" value="F:oxidoreductase activity, acting on the aldehyde or oxo group of donors, NAD or NADP as acceptor"/>
    <property type="evidence" value="ECO:0007669"/>
    <property type="project" value="InterPro"/>
</dbReference>
<dbReference type="EMBL" id="MDZA01000418">
    <property type="protein sequence ID" value="OGX83270.1"/>
    <property type="molecule type" value="Genomic_DNA"/>
</dbReference>
<proteinExistence type="predicted"/>
<evidence type="ECO:0000256" key="1">
    <source>
        <dbReference type="ARBA" id="ARBA00023002"/>
    </source>
</evidence>
<accession>A0A1G1SXB1</accession>
<dbReference type="NCBIfam" id="NF008868">
    <property type="entry name" value="PRK11903.1"/>
    <property type="match status" value="1"/>
</dbReference>
<dbReference type="Gene3D" id="3.40.605.10">
    <property type="entry name" value="Aldehyde Dehydrogenase, Chain A, domain 1"/>
    <property type="match status" value="1"/>
</dbReference>
<dbReference type="Gene3D" id="3.40.309.10">
    <property type="entry name" value="Aldehyde Dehydrogenase, Chain A, domain 2"/>
    <property type="match status" value="1"/>
</dbReference>